<evidence type="ECO:0008006" key="8">
    <source>
        <dbReference type="Google" id="ProtNLM"/>
    </source>
</evidence>
<dbReference type="InterPro" id="IPR001638">
    <property type="entry name" value="Solute-binding_3/MltF_N"/>
</dbReference>
<dbReference type="InterPro" id="IPR000700">
    <property type="entry name" value="PAS-assoc_C"/>
</dbReference>
<dbReference type="PROSITE" id="PS50113">
    <property type="entry name" value="PAC"/>
    <property type="match status" value="1"/>
</dbReference>
<feature type="domain" description="PAS" evidence="2">
    <location>
        <begin position="301"/>
        <end position="371"/>
    </location>
</feature>
<dbReference type="SUPFAM" id="SSF53850">
    <property type="entry name" value="Periplasmic binding protein-like II"/>
    <property type="match status" value="1"/>
</dbReference>
<dbReference type="SMART" id="SM00091">
    <property type="entry name" value="PAS"/>
    <property type="match status" value="1"/>
</dbReference>
<dbReference type="InterPro" id="IPR000014">
    <property type="entry name" value="PAS"/>
</dbReference>
<evidence type="ECO:0000313" key="7">
    <source>
        <dbReference type="Proteomes" id="UP000266483"/>
    </source>
</evidence>
<dbReference type="PANTHER" id="PTHR44757">
    <property type="entry name" value="DIGUANYLATE CYCLASE DGCP"/>
    <property type="match status" value="1"/>
</dbReference>
<dbReference type="Gene3D" id="3.30.450.20">
    <property type="entry name" value="PAS domain"/>
    <property type="match status" value="1"/>
</dbReference>
<dbReference type="NCBIfam" id="TIGR00254">
    <property type="entry name" value="GGDEF"/>
    <property type="match status" value="1"/>
</dbReference>
<dbReference type="PANTHER" id="PTHR44757:SF2">
    <property type="entry name" value="BIOFILM ARCHITECTURE MAINTENANCE PROTEIN MBAA"/>
    <property type="match status" value="1"/>
</dbReference>
<dbReference type="Gene3D" id="3.40.190.10">
    <property type="entry name" value="Periplasmic binding protein-like II"/>
    <property type="match status" value="2"/>
</dbReference>
<dbReference type="Proteomes" id="UP000266483">
    <property type="component" value="Unassembled WGS sequence"/>
</dbReference>
<dbReference type="InterPro" id="IPR001633">
    <property type="entry name" value="EAL_dom"/>
</dbReference>
<dbReference type="SUPFAM" id="SSF55785">
    <property type="entry name" value="PYP-like sensor domain (PAS domain)"/>
    <property type="match status" value="1"/>
</dbReference>
<keyword evidence="7" id="KW-1185">Reference proteome</keyword>
<dbReference type="InterPro" id="IPR043128">
    <property type="entry name" value="Rev_trsase/Diguanyl_cyclase"/>
</dbReference>
<organism evidence="6 7">
    <name type="scientific">Neopusillimonas maritima</name>
    <dbReference type="NCBI Taxonomy" id="2026239"/>
    <lineage>
        <taxon>Bacteria</taxon>
        <taxon>Pseudomonadati</taxon>
        <taxon>Pseudomonadota</taxon>
        <taxon>Betaproteobacteria</taxon>
        <taxon>Burkholderiales</taxon>
        <taxon>Alcaligenaceae</taxon>
        <taxon>Neopusillimonas</taxon>
    </lineage>
</organism>
<dbReference type="SUPFAM" id="SSF141868">
    <property type="entry name" value="EAL domain-like"/>
    <property type="match status" value="1"/>
</dbReference>
<dbReference type="EMBL" id="NQOU01000002">
    <property type="protein sequence ID" value="RII83136.1"/>
    <property type="molecule type" value="Genomic_DNA"/>
</dbReference>
<proteinExistence type="predicted"/>
<comment type="caution">
    <text evidence="6">The sequence shown here is derived from an EMBL/GenBank/DDBJ whole genome shotgun (WGS) entry which is preliminary data.</text>
</comment>
<keyword evidence="1" id="KW-0732">Signal</keyword>
<dbReference type="SMART" id="SM00062">
    <property type="entry name" value="PBPb"/>
    <property type="match status" value="1"/>
</dbReference>
<dbReference type="PROSITE" id="PS50887">
    <property type="entry name" value="GGDEF"/>
    <property type="match status" value="1"/>
</dbReference>
<dbReference type="SMART" id="SM00267">
    <property type="entry name" value="GGDEF"/>
    <property type="match status" value="1"/>
</dbReference>
<feature type="chain" id="PRO_5047428172" description="Diguanylate cyclase" evidence="1">
    <location>
        <begin position="33"/>
        <end position="859"/>
    </location>
</feature>
<evidence type="ECO:0000256" key="1">
    <source>
        <dbReference type="SAM" id="SignalP"/>
    </source>
</evidence>
<dbReference type="Pfam" id="PF08448">
    <property type="entry name" value="PAS_4"/>
    <property type="match status" value="1"/>
</dbReference>
<feature type="domain" description="GGDEF" evidence="5">
    <location>
        <begin position="459"/>
        <end position="597"/>
    </location>
</feature>
<protein>
    <recommendedName>
        <fullName evidence="8">Diguanylate cyclase</fullName>
    </recommendedName>
</protein>
<accession>A0ABX9MX70</accession>
<feature type="domain" description="EAL" evidence="4">
    <location>
        <begin position="606"/>
        <end position="859"/>
    </location>
</feature>
<dbReference type="CDD" id="cd00130">
    <property type="entry name" value="PAS"/>
    <property type="match status" value="1"/>
</dbReference>
<dbReference type="PROSITE" id="PS50112">
    <property type="entry name" value="PAS"/>
    <property type="match status" value="1"/>
</dbReference>
<feature type="domain" description="PAC" evidence="3">
    <location>
        <begin position="375"/>
        <end position="427"/>
    </location>
</feature>
<dbReference type="SMART" id="SM00052">
    <property type="entry name" value="EAL"/>
    <property type="match status" value="1"/>
</dbReference>
<dbReference type="SUPFAM" id="SSF55073">
    <property type="entry name" value="Nucleotide cyclase"/>
    <property type="match status" value="1"/>
</dbReference>
<dbReference type="Gene3D" id="3.30.70.270">
    <property type="match status" value="1"/>
</dbReference>
<dbReference type="PROSITE" id="PS50883">
    <property type="entry name" value="EAL"/>
    <property type="match status" value="1"/>
</dbReference>
<name>A0ABX9MX70_9BURK</name>
<dbReference type="InterPro" id="IPR035919">
    <property type="entry name" value="EAL_sf"/>
</dbReference>
<dbReference type="InterPro" id="IPR029787">
    <property type="entry name" value="Nucleotide_cyclase"/>
</dbReference>
<dbReference type="InterPro" id="IPR052155">
    <property type="entry name" value="Biofilm_reg_signaling"/>
</dbReference>
<evidence type="ECO:0000259" key="3">
    <source>
        <dbReference type="PROSITE" id="PS50113"/>
    </source>
</evidence>
<dbReference type="Pfam" id="PF00497">
    <property type="entry name" value="SBP_bac_3"/>
    <property type="match status" value="1"/>
</dbReference>
<dbReference type="Pfam" id="PF00990">
    <property type="entry name" value="GGDEF"/>
    <property type="match status" value="1"/>
</dbReference>
<dbReference type="RefSeq" id="WP_119441540.1">
    <property type="nucleotide sequence ID" value="NZ_CP170494.1"/>
</dbReference>
<sequence length="859" mass="96457">MAVKPPVHVSRISKWVCGFSLALLLPLTSTQAQSVRVGVYHNPPKIFISPDGRITGIFGDLINAIADKQGWDIEVVPCSWEACLQLTQQGKIDLMPDVALSELRDTQLDFHQTPALYSWSQVYQNPTQNIQSLRDFEGKRIVVLAQSIQQSYLESALAGFGVNAKIILVDRYEEGFKLVEQGQADAVVSNHHFGNYTANTFNVDETPIIFLPSALYFTTAEGQNPALLATVDQQLQAWQADTQSFYYDTLKKWGGEPIISEVPRYVWWTLAASLVLLGLTLFAASRLRREVKQRKRRLAESESLRNTILDAVDACIYIKDLQFRYLYVNQAASKLFNRPAADIVGKKDEDLFDRETVKHLNEIDHQVIEKGERFAGEEVDTTRNNNLTTYFYSVKIPLRDAGNRIVGLCGISTDISEQRHFRDTIEKLSKYDALTALPNRSHFFEQLEKRLQNNAMRLMNAALIIINIDDFRSLNDTQGHRVGDLLLIAVTNTITSLCRPNDLAGRLVGDSFVIYVDELPTLYAQANSHVLDFADTVRKQLSRPFMLEQLEFQGSVCIGATIFNAHTTRAEEALKQAELALYQAKSVGRGTIRVFEPEMEALATARSEMERGLRQAIERNEFVLYYQPQIDRTDGIVGVEALVRWQHPQQGLTSPASFIPLAELTGLIVPLGKKVLHMACRQLALWQVCPATQHLTIAVNVSAKEFFDDGFVDYVSHTLNETGAPPEKLELELTESQLMQDVDAAIKKMQALKQKGIRLALDDFGTGYSSLSQIQQLPVDQLKIDAVFVRDLVFNRNDIAIVQTIINLGKALNLDVIAEGVETQAQRDVLAQLGCHKYQGFFYGKPEPAQTLTENLMVT</sequence>
<dbReference type="CDD" id="cd01949">
    <property type="entry name" value="GGDEF"/>
    <property type="match status" value="1"/>
</dbReference>
<dbReference type="Gene3D" id="3.20.20.450">
    <property type="entry name" value="EAL domain"/>
    <property type="match status" value="1"/>
</dbReference>
<dbReference type="InterPro" id="IPR000160">
    <property type="entry name" value="GGDEF_dom"/>
</dbReference>
<evidence type="ECO:0000259" key="5">
    <source>
        <dbReference type="PROSITE" id="PS50887"/>
    </source>
</evidence>
<dbReference type="InterPro" id="IPR035965">
    <property type="entry name" value="PAS-like_dom_sf"/>
</dbReference>
<gene>
    <name evidence="6" type="ORF">CJO09_05870</name>
</gene>
<dbReference type="NCBIfam" id="TIGR00229">
    <property type="entry name" value="sensory_box"/>
    <property type="match status" value="1"/>
</dbReference>
<dbReference type="InterPro" id="IPR013656">
    <property type="entry name" value="PAS_4"/>
</dbReference>
<dbReference type="Pfam" id="PF00563">
    <property type="entry name" value="EAL"/>
    <property type="match status" value="1"/>
</dbReference>
<dbReference type="CDD" id="cd01948">
    <property type="entry name" value="EAL"/>
    <property type="match status" value="1"/>
</dbReference>
<feature type="signal peptide" evidence="1">
    <location>
        <begin position="1"/>
        <end position="32"/>
    </location>
</feature>
<reference evidence="6 7" key="1">
    <citation type="submission" date="2017-08" db="EMBL/GenBank/DDBJ databases">
        <title>Pusillimonas indicus sp. nov., a member of the family Alcaligenaceae isolated from surface seawater.</title>
        <authorList>
            <person name="Li J."/>
        </authorList>
    </citation>
    <scope>NUCLEOTIDE SEQUENCE [LARGE SCALE GENOMIC DNA]</scope>
    <source>
        <strain evidence="6 7">17-4A</strain>
    </source>
</reference>
<evidence type="ECO:0000313" key="6">
    <source>
        <dbReference type="EMBL" id="RII83136.1"/>
    </source>
</evidence>
<evidence type="ECO:0000259" key="4">
    <source>
        <dbReference type="PROSITE" id="PS50883"/>
    </source>
</evidence>
<evidence type="ECO:0000259" key="2">
    <source>
        <dbReference type="PROSITE" id="PS50112"/>
    </source>
</evidence>